<dbReference type="EMBL" id="UINC01156652">
    <property type="protein sequence ID" value="SVD53195.1"/>
    <property type="molecule type" value="Genomic_DNA"/>
</dbReference>
<accession>A0A382W4I9</accession>
<protein>
    <recommendedName>
        <fullName evidence="3">Thiaminase-2/PQQC domain-containing protein</fullName>
    </recommendedName>
</protein>
<sequence>MTKKEFEAKLRKIGKEQYHDLHPFHKLLHGGKLNKGQVQAWSLNRYYYQCNIPIKDTALMSRMEDQELRKVWIRRVLDHDGESGDPGGLDRWFKLTDGLGLDREYVLSTKGILPGTRFAVDAYVNFVKEKSLIEGITSSLTELFAPSIHKERIAGMLENY</sequence>
<keyword evidence="1" id="KW-0884">PQQ biosynthesis</keyword>
<organism evidence="4">
    <name type="scientific">marine metagenome</name>
    <dbReference type="NCBI Taxonomy" id="408172"/>
    <lineage>
        <taxon>unclassified sequences</taxon>
        <taxon>metagenomes</taxon>
        <taxon>ecological metagenomes</taxon>
    </lineage>
</organism>
<dbReference type="GO" id="GO:0016491">
    <property type="term" value="F:oxidoreductase activity"/>
    <property type="evidence" value="ECO:0007669"/>
    <property type="project" value="UniProtKB-KW"/>
</dbReference>
<keyword evidence="2" id="KW-0560">Oxidoreductase</keyword>
<dbReference type="PANTHER" id="PTHR40279">
    <property type="entry name" value="PQQC-LIKE PROTEIN"/>
    <property type="match status" value="1"/>
</dbReference>
<evidence type="ECO:0000259" key="3">
    <source>
        <dbReference type="Pfam" id="PF03070"/>
    </source>
</evidence>
<evidence type="ECO:0000256" key="1">
    <source>
        <dbReference type="ARBA" id="ARBA00022905"/>
    </source>
</evidence>
<gene>
    <name evidence="4" type="ORF">METZ01_LOCUS406049</name>
</gene>
<dbReference type="InterPro" id="IPR011845">
    <property type="entry name" value="PqqC"/>
</dbReference>
<dbReference type="InterPro" id="IPR004305">
    <property type="entry name" value="Thiaminase-2/PQQC"/>
</dbReference>
<name>A0A382W4I9_9ZZZZ</name>
<proteinExistence type="inferred from homology"/>
<dbReference type="NCBIfam" id="TIGR02111">
    <property type="entry name" value="PQQ_syn_pqqC"/>
    <property type="match status" value="1"/>
</dbReference>
<dbReference type="Pfam" id="PF03070">
    <property type="entry name" value="TENA_THI-4"/>
    <property type="match status" value="1"/>
</dbReference>
<dbReference type="Gene3D" id="1.20.910.10">
    <property type="entry name" value="Heme oxygenase-like"/>
    <property type="match status" value="1"/>
</dbReference>
<feature type="domain" description="Thiaminase-2/PQQC" evidence="3">
    <location>
        <begin position="8"/>
        <end position="158"/>
    </location>
</feature>
<feature type="non-terminal residue" evidence="4">
    <location>
        <position position="160"/>
    </location>
</feature>
<evidence type="ECO:0000256" key="2">
    <source>
        <dbReference type="ARBA" id="ARBA00023002"/>
    </source>
</evidence>
<evidence type="ECO:0000313" key="4">
    <source>
        <dbReference type="EMBL" id="SVD53195.1"/>
    </source>
</evidence>
<dbReference type="InterPro" id="IPR016084">
    <property type="entry name" value="Haem_Oase-like_multi-hlx"/>
</dbReference>
<dbReference type="HAMAP" id="MF_00654">
    <property type="entry name" value="PQQ_syn_PqqC"/>
    <property type="match status" value="1"/>
</dbReference>
<dbReference type="SUPFAM" id="SSF48613">
    <property type="entry name" value="Heme oxygenase-like"/>
    <property type="match status" value="1"/>
</dbReference>
<dbReference type="PANTHER" id="PTHR40279:SF3">
    <property type="entry name" value="4-AMINOBENZOATE SYNTHASE"/>
    <property type="match status" value="1"/>
</dbReference>
<dbReference type="AlphaFoldDB" id="A0A382W4I9"/>
<dbReference type="InterPro" id="IPR039068">
    <property type="entry name" value="PqqC-like"/>
</dbReference>
<dbReference type="GO" id="GO:0018189">
    <property type="term" value="P:pyrroloquinoline quinone biosynthetic process"/>
    <property type="evidence" value="ECO:0007669"/>
    <property type="project" value="UniProtKB-KW"/>
</dbReference>
<reference evidence="4" key="1">
    <citation type="submission" date="2018-05" db="EMBL/GenBank/DDBJ databases">
        <authorList>
            <person name="Lanie J.A."/>
            <person name="Ng W.-L."/>
            <person name="Kazmierczak K.M."/>
            <person name="Andrzejewski T.M."/>
            <person name="Davidsen T.M."/>
            <person name="Wayne K.J."/>
            <person name="Tettelin H."/>
            <person name="Glass J.I."/>
            <person name="Rusch D."/>
            <person name="Podicherti R."/>
            <person name="Tsui H.-C.T."/>
            <person name="Winkler M.E."/>
        </authorList>
    </citation>
    <scope>NUCLEOTIDE SEQUENCE</scope>
</reference>